<feature type="region of interest" description="Disordered" evidence="1">
    <location>
        <begin position="569"/>
        <end position="592"/>
    </location>
</feature>
<keyword evidence="2" id="KW-1133">Transmembrane helix</keyword>
<dbReference type="STRING" id="1081104.A0A167JGN9"/>
<feature type="transmembrane region" description="Helical" evidence="2">
    <location>
        <begin position="31"/>
        <end position="50"/>
    </location>
</feature>
<reference evidence="3 4" key="1">
    <citation type="journal article" date="2016" name="Genome Biol. Evol.">
        <title>Divergent and convergent evolution of fungal pathogenicity.</title>
        <authorList>
            <person name="Shang Y."/>
            <person name="Xiao G."/>
            <person name="Zheng P."/>
            <person name="Cen K."/>
            <person name="Zhan S."/>
            <person name="Wang C."/>
        </authorList>
    </citation>
    <scope>NUCLEOTIDE SEQUENCE [LARGE SCALE GENOMIC DNA]</scope>
    <source>
        <strain evidence="3 4">ARSEF 2679</strain>
    </source>
</reference>
<dbReference type="AlphaFoldDB" id="A0A167JGN9"/>
<feature type="compositionally biased region" description="Polar residues" evidence="1">
    <location>
        <begin position="571"/>
        <end position="587"/>
    </location>
</feature>
<keyword evidence="2" id="KW-0472">Membrane</keyword>
<keyword evidence="4" id="KW-1185">Reference proteome</keyword>
<evidence type="ECO:0000313" key="3">
    <source>
        <dbReference type="EMBL" id="OAA50239.1"/>
    </source>
</evidence>
<comment type="caution">
    <text evidence="3">The sequence shown here is derived from an EMBL/GenBank/DDBJ whole genome shotgun (WGS) entry which is preliminary data.</text>
</comment>
<feature type="transmembrane region" description="Helical" evidence="2">
    <location>
        <begin position="170"/>
        <end position="190"/>
    </location>
</feature>
<evidence type="ECO:0000256" key="2">
    <source>
        <dbReference type="SAM" id="Phobius"/>
    </source>
</evidence>
<proteinExistence type="predicted"/>
<dbReference type="RefSeq" id="XP_018699837.1">
    <property type="nucleotide sequence ID" value="XM_018852971.1"/>
</dbReference>
<dbReference type="EMBL" id="AZHB01000047">
    <property type="protein sequence ID" value="OAA50239.1"/>
    <property type="molecule type" value="Genomic_DNA"/>
</dbReference>
<accession>A0A167JGN9</accession>
<keyword evidence="2" id="KW-0812">Transmembrane</keyword>
<feature type="transmembrane region" description="Helical" evidence="2">
    <location>
        <begin position="143"/>
        <end position="163"/>
    </location>
</feature>
<dbReference type="OrthoDB" id="6500128at2759"/>
<name>A0A167JGN9_CORFA</name>
<feature type="transmembrane region" description="Helical" evidence="2">
    <location>
        <begin position="101"/>
        <end position="123"/>
    </location>
</feature>
<gene>
    <name evidence="3" type="ORF">ISF_09369</name>
</gene>
<sequence length="624" mass="69935">MAAADNVPLPQHRLSGPSIPASDLILREKQYLYSFILIVAFLSCVAWYSVDHAKKQESILQLHGNGPGGKPLPVTKKKTKDDGERTLGPHFGPAAKNVFRYLTAIIFLSYVASGVCMFDHAFYHDNSYKWSKEGLSWAGEWTVVHIIGSTFFYLSIFFSLFDWKEGPNGVHLLIWVLGLVGELIFFSTTFKTAAACRLANPESQTGEKDCFDRWIKLDLILYFVRILHLTALIRVLSVASICKVRSKGPEKLEDGFDHEHTQLLNGHQWSYDSQNGDANTAGPNGRDSNTRWYQGQIMSGAAKYPAPTSRKDNNATFYRPQKIPHRADPNPHRIACPISSRVNSCEQSFCAIEMLYPKRKDRRRFEHAHLRFLQWWPDRGQIDSLLDPSRRPLRSQIESYLDNLQSSLVYEGLGCRVAAYREKRGNPEFDREVVELIRAEFPHLKPGLANTNGSWWQKAGFKLFEPHGAVQSRETASDEPAGLFKALADAILFTHYKTLYERDYGEQARRDAQDPEIASMRLLVEQGSAPAACNPEDQSDCPICGETCSSPSSGNLGPDERHFLHIAKPSEQPSSSPDQNEPGTATSVECAADDGNLRVDDCAVRHMLELSYKFTNSSLSAGSG</sequence>
<evidence type="ECO:0000256" key="1">
    <source>
        <dbReference type="SAM" id="MobiDB-lite"/>
    </source>
</evidence>
<dbReference type="Proteomes" id="UP000076744">
    <property type="component" value="Unassembled WGS sequence"/>
</dbReference>
<dbReference type="GeneID" id="30025661"/>
<evidence type="ECO:0000313" key="4">
    <source>
        <dbReference type="Proteomes" id="UP000076744"/>
    </source>
</evidence>
<organism evidence="3 4">
    <name type="scientific">Cordyceps fumosorosea (strain ARSEF 2679)</name>
    <name type="common">Isaria fumosorosea</name>
    <dbReference type="NCBI Taxonomy" id="1081104"/>
    <lineage>
        <taxon>Eukaryota</taxon>
        <taxon>Fungi</taxon>
        <taxon>Dikarya</taxon>
        <taxon>Ascomycota</taxon>
        <taxon>Pezizomycotina</taxon>
        <taxon>Sordariomycetes</taxon>
        <taxon>Hypocreomycetidae</taxon>
        <taxon>Hypocreales</taxon>
        <taxon>Cordycipitaceae</taxon>
        <taxon>Cordyceps</taxon>
    </lineage>
</organism>
<protein>
    <submittedName>
        <fullName evidence="3">Heavy metal tolerance protein</fullName>
    </submittedName>
</protein>